<sequence length="728" mass="80740">MSWPSAAPLFAVDRHRLAEHYPNSTALDPLARGPTSPPPHRTTRLRRNLRRAPCTPLSRRRGTANTDGFLFSDSALHNVYPEDQFSSIKQLHPWIPSTTGRSSWLEEKIPVIHQRTSAAASSDIGSSVLHKPSLFPSIIDCFDKEPVPIHQSDGRYSYDSHLSHLTSCSTSLNYGLSMPSVAASPVVCGMKRIDPSPSDPVLKGRFLQYANPCRFNIGHFDSVQDEQKDHAGFQTAYRHCSDWNRCTNDTGIVGNYLANSSGETCNVGENSITGRFSQEILCSEVPMSRVQEPLSHHHSLVQEDLNAFCENITYRCNYHAELIKSMYNLSVALISSCNGDYELDESYQELIQSAIQNLSSLSPKRSKNLSIEENKSGNDKDAHVLAYKNLWIEAEASMCKLKYELQLARMELALKYHSQQSGAPPTIPLDVQDSSLSKSKSLLCDEVLDDPSKQQNHVKENTICSATLLSEEGNTGDGQSPKVNRSIANEVEAGVFTQLRVLRSRGDSICSFGEGSDEEQQETSNNKKTNGFDNTAAVSMDTLKSGDDSMNSVVVEPIKERVESSKTDVDTAAPFYSFVKRLSGSSSSSDVDFDKFLSSIKKQTDVTVMARHKDFVCDKGNIRSLDDTTNQCQAASNTKQLEDDALRFFQSLKIPEGIPEDHSDDGSSDSDYYQTEHYPLRVEPGRLLFIHKVLGSGKIRGSNDVDCSFDQLDKVCHLKPSPSTQRAH</sequence>
<dbReference type="HOGENOM" id="CLU_022972_0_0_1"/>
<organism evidence="2 3">
    <name type="scientific">Oryza sativa subsp. indica</name>
    <name type="common">Rice</name>
    <dbReference type="NCBI Taxonomy" id="39946"/>
    <lineage>
        <taxon>Eukaryota</taxon>
        <taxon>Viridiplantae</taxon>
        <taxon>Streptophyta</taxon>
        <taxon>Embryophyta</taxon>
        <taxon>Tracheophyta</taxon>
        <taxon>Spermatophyta</taxon>
        <taxon>Magnoliopsida</taxon>
        <taxon>Liliopsida</taxon>
        <taxon>Poales</taxon>
        <taxon>Poaceae</taxon>
        <taxon>BOP clade</taxon>
        <taxon>Oryzoideae</taxon>
        <taxon>Oryzeae</taxon>
        <taxon>Oryzinae</taxon>
        <taxon>Oryza</taxon>
        <taxon>Oryza sativa</taxon>
    </lineage>
</organism>
<dbReference type="PANTHER" id="PTHR34361">
    <property type="entry name" value="OS08G0157800 PROTEIN"/>
    <property type="match status" value="1"/>
</dbReference>
<dbReference type="AlphaFoldDB" id="B8ALX3"/>
<proteinExistence type="predicted"/>
<accession>B8ALX3</accession>
<feature type="region of interest" description="Disordered" evidence="1">
    <location>
        <begin position="23"/>
        <end position="48"/>
    </location>
</feature>
<name>B8ALX3_ORYSI</name>
<gene>
    <name evidence="2" type="ORF">OsI_09771</name>
</gene>
<dbReference type="OMA" id="HKPSLFP"/>
<protein>
    <submittedName>
        <fullName evidence="2">Uncharacterized protein</fullName>
    </submittedName>
</protein>
<feature type="region of interest" description="Disordered" evidence="1">
    <location>
        <begin position="510"/>
        <end position="533"/>
    </location>
</feature>
<dbReference type="Gramene" id="BGIOSGA011737-TA">
    <property type="protein sequence ID" value="BGIOSGA011737-PA"/>
    <property type="gene ID" value="BGIOSGA011737"/>
</dbReference>
<keyword evidence="3" id="KW-1185">Reference proteome</keyword>
<dbReference type="STRING" id="39946.B8ALX3"/>
<feature type="compositionally biased region" description="Polar residues" evidence="1">
    <location>
        <begin position="522"/>
        <end position="533"/>
    </location>
</feature>
<dbReference type="PANTHER" id="PTHR34361:SF11">
    <property type="entry name" value="DUF3741 DOMAIN-CONTAINING PROTEIN"/>
    <property type="match status" value="1"/>
</dbReference>
<evidence type="ECO:0000313" key="3">
    <source>
        <dbReference type="Proteomes" id="UP000007015"/>
    </source>
</evidence>
<reference evidence="2 3" key="1">
    <citation type="journal article" date="2005" name="PLoS Biol.">
        <title>The genomes of Oryza sativa: a history of duplications.</title>
        <authorList>
            <person name="Yu J."/>
            <person name="Wang J."/>
            <person name="Lin W."/>
            <person name="Li S."/>
            <person name="Li H."/>
            <person name="Zhou J."/>
            <person name="Ni P."/>
            <person name="Dong W."/>
            <person name="Hu S."/>
            <person name="Zeng C."/>
            <person name="Zhang J."/>
            <person name="Zhang Y."/>
            <person name="Li R."/>
            <person name="Xu Z."/>
            <person name="Li S."/>
            <person name="Li X."/>
            <person name="Zheng H."/>
            <person name="Cong L."/>
            <person name="Lin L."/>
            <person name="Yin J."/>
            <person name="Geng J."/>
            <person name="Li G."/>
            <person name="Shi J."/>
            <person name="Liu J."/>
            <person name="Lv H."/>
            <person name="Li J."/>
            <person name="Wang J."/>
            <person name="Deng Y."/>
            <person name="Ran L."/>
            <person name="Shi X."/>
            <person name="Wang X."/>
            <person name="Wu Q."/>
            <person name="Li C."/>
            <person name="Ren X."/>
            <person name="Wang J."/>
            <person name="Wang X."/>
            <person name="Li D."/>
            <person name="Liu D."/>
            <person name="Zhang X."/>
            <person name="Ji Z."/>
            <person name="Zhao W."/>
            <person name="Sun Y."/>
            <person name="Zhang Z."/>
            <person name="Bao J."/>
            <person name="Han Y."/>
            <person name="Dong L."/>
            <person name="Ji J."/>
            <person name="Chen P."/>
            <person name="Wu S."/>
            <person name="Liu J."/>
            <person name="Xiao Y."/>
            <person name="Bu D."/>
            <person name="Tan J."/>
            <person name="Yang L."/>
            <person name="Ye C."/>
            <person name="Zhang J."/>
            <person name="Xu J."/>
            <person name="Zhou Y."/>
            <person name="Yu Y."/>
            <person name="Zhang B."/>
            <person name="Zhuang S."/>
            <person name="Wei H."/>
            <person name="Liu B."/>
            <person name="Lei M."/>
            <person name="Yu H."/>
            <person name="Li Y."/>
            <person name="Xu H."/>
            <person name="Wei S."/>
            <person name="He X."/>
            <person name="Fang L."/>
            <person name="Zhang Z."/>
            <person name="Zhang Y."/>
            <person name="Huang X."/>
            <person name="Su Z."/>
            <person name="Tong W."/>
            <person name="Li J."/>
            <person name="Tong Z."/>
            <person name="Li S."/>
            <person name="Ye J."/>
            <person name="Wang L."/>
            <person name="Fang L."/>
            <person name="Lei T."/>
            <person name="Chen C."/>
            <person name="Chen H."/>
            <person name="Xu Z."/>
            <person name="Li H."/>
            <person name="Huang H."/>
            <person name="Zhang F."/>
            <person name="Xu H."/>
            <person name="Li N."/>
            <person name="Zhao C."/>
            <person name="Li S."/>
            <person name="Dong L."/>
            <person name="Huang Y."/>
            <person name="Li L."/>
            <person name="Xi Y."/>
            <person name="Qi Q."/>
            <person name="Li W."/>
            <person name="Zhang B."/>
            <person name="Hu W."/>
            <person name="Zhang Y."/>
            <person name="Tian X."/>
            <person name="Jiao Y."/>
            <person name="Liang X."/>
            <person name="Jin J."/>
            <person name="Gao L."/>
            <person name="Zheng W."/>
            <person name="Hao B."/>
            <person name="Liu S."/>
            <person name="Wang W."/>
            <person name="Yuan L."/>
            <person name="Cao M."/>
            <person name="McDermott J."/>
            <person name="Samudrala R."/>
            <person name="Wang J."/>
            <person name="Wong G.K."/>
            <person name="Yang H."/>
        </authorList>
    </citation>
    <scope>NUCLEOTIDE SEQUENCE [LARGE SCALE GENOMIC DNA]</scope>
    <source>
        <strain evidence="3">cv. 93-11</strain>
    </source>
</reference>
<evidence type="ECO:0000313" key="2">
    <source>
        <dbReference type="EMBL" id="EEC74411.1"/>
    </source>
</evidence>
<evidence type="ECO:0000256" key="1">
    <source>
        <dbReference type="SAM" id="MobiDB-lite"/>
    </source>
</evidence>
<dbReference type="Proteomes" id="UP000007015">
    <property type="component" value="Chromosome 3"/>
</dbReference>
<dbReference type="EMBL" id="CM000128">
    <property type="protein sequence ID" value="EEC74411.1"/>
    <property type="molecule type" value="Genomic_DNA"/>
</dbReference>